<reference evidence="2 3" key="1">
    <citation type="submission" date="2012-10" db="EMBL/GenBank/DDBJ databases">
        <title>Genome sequence of Variovorax paradoxus B4.</title>
        <authorList>
            <person name="Schuldes J."/>
            <person name="Brandt U."/>
            <person name="Hiessl S."/>
            <person name="Wuebbeler J.H."/>
            <person name="Thuermer A."/>
            <person name="Steinbuechel A."/>
            <person name="Daniel R."/>
        </authorList>
    </citation>
    <scope>NUCLEOTIDE SEQUENCE [LARGE SCALE GENOMIC DNA]</scope>
    <source>
        <strain evidence="2 3">B4</strain>
    </source>
</reference>
<evidence type="ECO:0000313" key="2">
    <source>
        <dbReference type="EMBL" id="AGU48265.1"/>
    </source>
</evidence>
<sequence>MLAEIARGRCVSSRGRYNPRGVKRKMSNFKVRRRGAELHRRHEPTPALRALRI</sequence>
<dbReference type="EMBL" id="CP003911">
    <property type="protein sequence ID" value="AGU48265.1"/>
    <property type="molecule type" value="Genomic_DNA"/>
</dbReference>
<feature type="compositionally biased region" description="Basic and acidic residues" evidence="1">
    <location>
        <begin position="34"/>
        <end position="44"/>
    </location>
</feature>
<dbReference type="Proteomes" id="UP000016223">
    <property type="component" value="Chromosome 1"/>
</dbReference>
<evidence type="ECO:0000313" key="3">
    <source>
        <dbReference type="Proteomes" id="UP000016223"/>
    </source>
</evidence>
<dbReference type="PATRIC" id="fig|1246301.3.peg.1172"/>
<proteinExistence type="predicted"/>
<name>T1X7X8_VARPD</name>
<feature type="region of interest" description="Disordered" evidence="1">
    <location>
        <begin position="32"/>
        <end position="53"/>
    </location>
</feature>
<dbReference type="AlphaFoldDB" id="T1X7X8"/>
<organism evidence="2 3">
    <name type="scientific">Variovorax paradoxus B4</name>
    <dbReference type="NCBI Taxonomy" id="1246301"/>
    <lineage>
        <taxon>Bacteria</taxon>
        <taxon>Pseudomonadati</taxon>
        <taxon>Pseudomonadota</taxon>
        <taxon>Betaproteobacteria</taxon>
        <taxon>Burkholderiales</taxon>
        <taxon>Comamonadaceae</taxon>
        <taxon>Variovorax</taxon>
    </lineage>
</organism>
<dbReference type="HOGENOM" id="CLU_3067393_0_0_4"/>
<evidence type="ECO:0000256" key="1">
    <source>
        <dbReference type="SAM" id="MobiDB-lite"/>
    </source>
</evidence>
<dbReference type="KEGG" id="vpd:VAPA_1c11490"/>
<gene>
    <name evidence="2" type="ORF">VAPA_1c11490</name>
</gene>
<accession>T1X7X8</accession>
<protein>
    <submittedName>
        <fullName evidence="2">Uncharacterized protein</fullName>
    </submittedName>
</protein>